<feature type="compositionally biased region" description="Basic residues" evidence="1">
    <location>
        <begin position="515"/>
        <end position="525"/>
    </location>
</feature>
<dbReference type="PANTHER" id="PTHR43662:SF3">
    <property type="entry name" value="DOMAIN PROTEIN, PUTATIVE (AFU_ORTHOLOGUE AFUA_6G11970)-RELATED"/>
    <property type="match status" value="1"/>
</dbReference>
<evidence type="ECO:0000256" key="1">
    <source>
        <dbReference type="SAM" id="MobiDB-lite"/>
    </source>
</evidence>
<reference evidence="4 5" key="1">
    <citation type="submission" date="2017-03" db="EMBL/GenBank/DDBJ databases">
        <title>Widespread Adenine N6-methylation of Active Genes in Fungi.</title>
        <authorList>
            <consortium name="DOE Joint Genome Institute"/>
            <person name="Mondo S.J."/>
            <person name="Dannebaum R.O."/>
            <person name="Kuo R.C."/>
            <person name="Louie K.B."/>
            <person name="Bewick A.J."/>
            <person name="Labutti K."/>
            <person name="Haridas S."/>
            <person name="Kuo A."/>
            <person name="Salamov A."/>
            <person name="Ahrendt S.R."/>
            <person name="Lau R."/>
            <person name="Bowen B.P."/>
            <person name="Lipzen A."/>
            <person name="Sullivan W."/>
            <person name="Andreopoulos W.B."/>
            <person name="Clum A."/>
            <person name="Lindquist E."/>
            <person name="Daum C."/>
            <person name="Northen T.R."/>
            <person name="Ramamoorthy G."/>
            <person name="Schmitz R.J."/>
            <person name="Gryganskyi A."/>
            <person name="Culley D."/>
            <person name="Magnuson J."/>
            <person name="James T.Y."/>
            <person name="O'Malley M.A."/>
            <person name="Stajich J.E."/>
            <person name="Spatafora J.W."/>
            <person name="Visel A."/>
            <person name="Grigoriev I.V."/>
        </authorList>
    </citation>
    <scope>NUCLEOTIDE SEQUENCE [LARGE SCALE GENOMIC DNA]</scope>
    <source>
        <strain evidence="4 5">NRRL Y-17943</strain>
    </source>
</reference>
<keyword evidence="5" id="KW-1185">Reference proteome</keyword>
<evidence type="ECO:0000256" key="2">
    <source>
        <dbReference type="SAM" id="SignalP"/>
    </source>
</evidence>
<keyword evidence="2" id="KW-0732">Signal</keyword>
<name>A0A1Y1UQ57_9TREE</name>
<evidence type="ECO:0000313" key="4">
    <source>
        <dbReference type="EMBL" id="ORX39275.1"/>
    </source>
</evidence>
<dbReference type="PANTHER" id="PTHR43662">
    <property type="match status" value="1"/>
</dbReference>
<dbReference type="GeneID" id="33556928"/>
<accession>A0A1Y1UQ57</accession>
<feature type="compositionally biased region" description="Low complexity" evidence="1">
    <location>
        <begin position="479"/>
        <end position="494"/>
    </location>
</feature>
<comment type="caution">
    <text evidence="4">The sequence shown here is derived from an EMBL/GenBank/DDBJ whole genome shotgun (WGS) entry which is preliminary data.</text>
</comment>
<feature type="signal peptide" evidence="2">
    <location>
        <begin position="1"/>
        <end position="26"/>
    </location>
</feature>
<feature type="region of interest" description="Disordered" evidence="1">
    <location>
        <begin position="479"/>
        <end position="525"/>
    </location>
</feature>
<feature type="domain" description="DUF1996" evidence="3">
    <location>
        <begin position="45"/>
        <end position="274"/>
    </location>
</feature>
<dbReference type="OrthoDB" id="74764at2759"/>
<dbReference type="Proteomes" id="UP000193218">
    <property type="component" value="Unassembled WGS sequence"/>
</dbReference>
<dbReference type="RefSeq" id="XP_021873138.1">
    <property type="nucleotide sequence ID" value="XM_022015120.1"/>
</dbReference>
<dbReference type="InterPro" id="IPR018535">
    <property type="entry name" value="DUF1996"/>
</dbReference>
<dbReference type="EMBL" id="NBSH01000003">
    <property type="protein sequence ID" value="ORX39275.1"/>
    <property type="molecule type" value="Genomic_DNA"/>
</dbReference>
<organism evidence="4 5">
    <name type="scientific">Kockovaella imperatae</name>
    <dbReference type="NCBI Taxonomy" id="4999"/>
    <lineage>
        <taxon>Eukaryota</taxon>
        <taxon>Fungi</taxon>
        <taxon>Dikarya</taxon>
        <taxon>Basidiomycota</taxon>
        <taxon>Agaricomycotina</taxon>
        <taxon>Tremellomycetes</taxon>
        <taxon>Tremellales</taxon>
        <taxon>Cuniculitremaceae</taxon>
        <taxon>Kockovaella</taxon>
    </lineage>
</organism>
<evidence type="ECO:0000313" key="5">
    <source>
        <dbReference type="Proteomes" id="UP000193218"/>
    </source>
</evidence>
<dbReference type="InParanoid" id="A0A1Y1UQ57"/>
<dbReference type="STRING" id="4999.A0A1Y1UQ57"/>
<proteinExistence type="predicted"/>
<sequence>MVRSSCSTFLIPLLGTLLISPWTTMAAPDHFILTQVASLAWARIDPIINPGSFSGHVHNIMGGSCFGATLNTPEQQQACDCTTAIVGADKSNYWSPSVFYHAQNGSFWPILNQNRIYYYTKTDKVQPFPPGLRMISGLATSRDQNSTKSLGVRISCDHQAQTKFLPNGTSHPGGCSVISMGVFFPSCGLADGTLDSEDHFSHMAWPQSYDGPTLIDDPNGKYCPDSHPIKYPAIFMDASYYLDSTTPWYDGNPLILSSGDESGLAYHADFNDGWDQQVLKDTITQCGDGHGVGDQLSKCAALAKSVDQDAIWKCRFQGKIPDEEIGLPRPLDKLPGCNKVWKTSDPDTKPTCVEETKPAFVYPNSMFENLKFRIHVPLALHTVIDVGIQTLQNIVPVLGQTGASHIRQWGNASVDDAVNVKNLQVSTMEEVQAGLAGNNKSEASVSSSSSASAATSSFAAASASASILSGVAEHFVEPSSSAIPSSAASTSISAQKCKAKKRTVLSREMQGKGRHEARRRSSNRH</sequence>
<dbReference type="AlphaFoldDB" id="A0A1Y1UQ57"/>
<feature type="chain" id="PRO_5011988060" description="DUF1996 domain-containing protein" evidence="2">
    <location>
        <begin position="27"/>
        <end position="525"/>
    </location>
</feature>
<evidence type="ECO:0000259" key="3">
    <source>
        <dbReference type="Pfam" id="PF09362"/>
    </source>
</evidence>
<dbReference type="Pfam" id="PF09362">
    <property type="entry name" value="DUF1996"/>
    <property type="match status" value="1"/>
</dbReference>
<protein>
    <recommendedName>
        <fullName evidence="3">DUF1996 domain-containing protein</fullName>
    </recommendedName>
</protein>
<gene>
    <name evidence="4" type="ORF">BD324DRAFT_619110</name>
</gene>